<dbReference type="Proteomes" id="UP000447434">
    <property type="component" value="Chromosome 16"/>
</dbReference>
<evidence type="ECO:0000313" key="3">
    <source>
        <dbReference type="Proteomes" id="UP000447434"/>
    </source>
</evidence>
<name>A0A6A4P8F1_LUPAL</name>
<accession>A0A6A4P8F1</accession>
<feature type="transmembrane region" description="Helical" evidence="1">
    <location>
        <begin position="12"/>
        <end position="30"/>
    </location>
</feature>
<sequence>MNNRISNIFQSLNSLFLSFLSLFLFHYLFLPYQKICCRCVTCRKAKFKVNSHDLHTSLPIADAL</sequence>
<keyword evidence="1" id="KW-0472">Membrane</keyword>
<dbReference type="EMBL" id="WOCE01000016">
    <property type="protein sequence ID" value="KAE9597951.1"/>
    <property type="molecule type" value="Genomic_DNA"/>
</dbReference>
<gene>
    <name evidence="2" type="ORF">Lalb_Chr16g0392001</name>
</gene>
<reference evidence="3" key="1">
    <citation type="journal article" date="2020" name="Nat. Commun.">
        <title>Genome sequence of the cluster root forming white lupin.</title>
        <authorList>
            <person name="Hufnagel B."/>
            <person name="Marques A."/>
            <person name="Soriano A."/>
            <person name="Marques L."/>
            <person name="Divol F."/>
            <person name="Doumas P."/>
            <person name="Sallet E."/>
            <person name="Mancinotti D."/>
            <person name="Carrere S."/>
            <person name="Marande W."/>
            <person name="Arribat S."/>
            <person name="Keller J."/>
            <person name="Huneau C."/>
            <person name="Blein T."/>
            <person name="Aime D."/>
            <person name="Laguerre M."/>
            <person name="Taylor J."/>
            <person name="Schubert V."/>
            <person name="Nelson M."/>
            <person name="Geu-Flores F."/>
            <person name="Crespi M."/>
            <person name="Gallardo-Guerrero K."/>
            <person name="Delaux P.-M."/>
            <person name="Salse J."/>
            <person name="Berges H."/>
            <person name="Guyot R."/>
            <person name="Gouzy J."/>
            <person name="Peret B."/>
        </authorList>
    </citation>
    <scope>NUCLEOTIDE SEQUENCE [LARGE SCALE GENOMIC DNA]</scope>
    <source>
        <strain evidence="3">cv. Amiga</strain>
    </source>
</reference>
<proteinExistence type="predicted"/>
<evidence type="ECO:0000313" key="2">
    <source>
        <dbReference type="EMBL" id="KAE9597951.1"/>
    </source>
</evidence>
<organism evidence="2 3">
    <name type="scientific">Lupinus albus</name>
    <name type="common">White lupine</name>
    <name type="synonym">Lupinus termis</name>
    <dbReference type="NCBI Taxonomy" id="3870"/>
    <lineage>
        <taxon>Eukaryota</taxon>
        <taxon>Viridiplantae</taxon>
        <taxon>Streptophyta</taxon>
        <taxon>Embryophyta</taxon>
        <taxon>Tracheophyta</taxon>
        <taxon>Spermatophyta</taxon>
        <taxon>Magnoliopsida</taxon>
        <taxon>eudicotyledons</taxon>
        <taxon>Gunneridae</taxon>
        <taxon>Pentapetalae</taxon>
        <taxon>rosids</taxon>
        <taxon>fabids</taxon>
        <taxon>Fabales</taxon>
        <taxon>Fabaceae</taxon>
        <taxon>Papilionoideae</taxon>
        <taxon>50 kb inversion clade</taxon>
        <taxon>genistoids sensu lato</taxon>
        <taxon>core genistoids</taxon>
        <taxon>Genisteae</taxon>
        <taxon>Lupinus</taxon>
    </lineage>
</organism>
<evidence type="ECO:0000256" key="1">
    <source>
        <dbReference type="SAM" id="Phobius"/>
    </source>
</evidence>
<keyword evidence="3" id="KW-1185">Reference proteome</keyword>
<dbReference type="AlphaFoldDB" id="A0A6A4P8F1"/>
<protein>
    <submittedName>
        <fullName evidence="2">Uncharacterized protein</fullName>
    </submittedName>
</protein>
<keyword evidence="1" id="KW-1133">Transmembrane helix</keyword>
<keyword evidence="1" id="KW-0812">Transmembrane</keyword>
<comment type="caution">
    <text evidence="2">The sequence shown here is derived from an EMBL/GenBank/DDBJ whole genome shotgun (WGS) entry which is preliminary data.</text>
</comment>